<comment type="caution">
    <text evidence="2">The sequence shown here is derived from an EMBL/GenBank/DDBJ whole genome shotgun (WGS) entry which is preliminary data.</text>
</comment>
<name>A0AA43QXS7_9LECA</name>
<sequence>MTVGPLMLMRALRRDPMNLAQVSTVRGDTLLRAVAIMNTESLVNTDQQSTRSFEENKERISTMLKSLDGRIGQVLLQDIYHHSHARELFDMFTMDFAGCRPLKPEDTYDWTSLGDRDISVYHNFFCSHDGHAGCARASPTHRDRSNSHTASKIDLESREQRQAAKVQDRKPRSKSPPKKTDKKPAFRVGDSHNTQASDDSLGRRIQRLPQELHDEIKGTLFDVTLGPRQTSLETGKLYLNVLRAFNREFYHQRRVTWLSSKWWTTFPHYPMRDPRDDIGRLIPISLPSQLRTQVKHLSVTFDWSGLCQGCISWLDSHYLKHESYPKYWLPHENRDGPVKNMFDIAIEYLEDVKAANDEILEAWVHELSIIHDLGLEVLILDTRTAYNYSGDFMGLDVVKEAFRVRSHNIGTVVVKAPNNDIEEILEIFEDNRSASIQW</sequence>
<gene>
    <name evidence="2" type="ORF">OHK93_004661</name>
</gene>
<protein>
    <submittedName>
        <fullName evidence="2">Uncharacterized protein</fullName>
    </submittedName>
</protein>
<reference evidence="2" key="1">
    <citation type="journal article" date="2023" name="Genome Biol. Evol.">
        <title>First Whole Genome Sequence and Flow Cytometry Genome Size Data for the Lichen-Forming Fungus Ramalina farinacea (Ascomycota).</title>
        <authorList>
            <person name="Llewellyn T."/>
            <person name="Mian S."/>
            <person name="Hill R."/>
            <person name="Leitch I.J."/>
            <person name="Gaya E."/>
        </authorList>
    </citation>
    <scope>NUCLEOTIDE SEQUENCE</scope>
    <source>
        <strain evidence="2">LIQ254RAFAR</strain>
    </source>
</reference>
<accession>A0AA43QXS7</accession>
<proteinExistence type="predicted"/>
<evidence type="ECO:0000313" key="3">
    <source>
        <dbReference type="Proteomes" id="UP001161017"/>
    </source>
</evidence>
<dbReference type="AlphaFoldDB" id="A0AA43QXS7"/>
<feature type="compositionally biased region" description="Basic and acidic residues" evidence="1">
    <location>
        <begin position="140"/>
        <end position="170"/>
    </location>
</feature>
<organism evidence="2 3">
    <name type="scientific">Ramalina farinacea</name>
    <dbReference type="NCBI Taxonomy" id="258253"/>
    <lineage>
        <taxon>Eukaryota</taxon>
        <taxon>Fungi</taxon>
        <taxon>Dikarya</taxon>
        <taxon>Ascomycota</taxon>
        <taxon>Pezizomycotina</taxon>
        <taxon>Lecanoromycetes</taxon>
        <taxon>OSLEUM clade</taxon>
        <taxon>Lecanoromycetidae</taxon>
        <taxon>Lecanorales</taxon>
        <taxon>Lecanorineae</taxon>
        <taxon>Ramalinaceae</taxon>
        <taxon>Ramalina</taxon>
    </lineage>
</organism>
<dbReference type="EMBL" id="JAPUFD010000021">
    <property type="protein sequence ID" value="MDI1492878.1"/>
    <property type="molecule type" value="Genomic_DNA"/>
</dbReference>
<evidence type="ECO:0000313" key="2">
    <source>
        <dbReference type="EMBL" id="MDI1492878.1"/>
    </source>
</evidence>
<feature type="region of interest" description="Disordered" evidence="1">
    <location>
        <begin position="135"/>
        <end position="202"/>
    </location>
</feature>
<dbReference type="Proteomes" id="UP001161017">
    <property type="component" value="Unassembled WGS sequence"/>
</dbReference>
<evidence type="ECO:0000256" key="1">
    <source>
        <dbReference type="SAM" id="MobiDB-lite"/>
    </source>
</evidence>
<keyword evidence="3" id="KW-1185">Reference proteome</keyword>